<dbReference type="RefSeq" id="WP_090061612.1">
    <property type="nucleotide sequence ID" value="NZ_FORH01000006.1"/>
</dbReference>
<evidence type="ECO:0000256" key="3">
    <source>
        <dbReference type="ARBA" id="ARBA00022448"/>
    </source>
</evidence>
<dbReference type="STRING" id="588602.SAMN04487991_3098"/>
<dbReference type="OrthoDB" id="3579489at2"/>
<dbReference type="InterPro" id="IPR011606">
    <property type="entry name" value="Brnchd-chn_aa_trnsp_permease"/>
</dbReference>
<dbReference type="AlphaFoldDB" id="A0A1I3UKE6"/>
<comment type="subcellular location">
    <subcellularLocation>
        <location evidence="1">Cell membrane</location>
        <topology evidence="1">Multi-pass membrane protein</topology>
    </subcellularLocation>
</comment>
<dbReference type="Pfam" id="PF03591">
    <property type="entry name" value="AzlC"/>
    <property type="match status" value="1"/>
</dbReference>
<feature type="transmembrane region" description="Helical" evidence="8">
    <location>
        <begin position="198"/>
        <end position="224"/>
    </location>
</feature>
<evidence type="ECO:0000256" key="6">
    <source>
        <dbReference type="ARBA" id="ARBA00022989"/>
    </source>
</evidence>
<keyword evidence="6 8" id="KW-1133">Transmembrane helix</keyword>
<dbReference type="GO" id="GO:0005886">
    <property type="term" value="C:plasma membrane"/>
    <property type="evidence" value="ECO:0007669"/>
    <property type="project" value="UniProtKB-SubCell"/>
</dbReference>
<evidence type="ECO:0000256" key="5">
    <source>
        <dbReference type="ARBA" id="ARBA00022692"/>
    </source>
</evidence>
<dbReference type="GO" id="GO:1903785">
    <property type="term" value="P:L-valine transmembrane transport"/>
    <property type="evidence" value="ECO:0007669"/>
    <property type="project" value="TreeGrafter"/>
</dbReference>
<dbReference type="PANTHER" id="PTHR34979">
    <property type="entry name" value="INNER MEMBRANE PROTEIN YGAZ"/>
    <property type="match status" value="1"/>
</dbReference>
<organism evidence="9 10">
    <name type="scientific">Celeribacter neptunius</name>
    <dbReference type="NCBI Taxonomy" id="588602"/>
    <lineage>
        <taxon>Bacteria</taxon>
        <taxon>Pseudomonadati</taxon>
        <taxon>Pseudomonadota</taxon>
        <taxon>Alphaproteobacteria</taxon>
        <taxon>Rhodobacterales</taxon>
        <taxon>Roseobacteraceae</taxon>
        <taxon>Celeribacter</taxon>
    </lineage>
</organism>
<sequence length="239" mass="25243">MSYSPAAQQFLKGARDGLPFHIVIWPFAAIFGAIATQAGLNVVEVMGFSILVIAGSAQLAALQLMTENAPTVIVIATALAVNLRMGMYSASITPHLGKASVLTRAFAAYMLYDQPYALSTIKYEKEPDLSLSEKLGYFFGAAIPIAIAWYALTLAGALLGEKIPTDMGMDFAVPITFLAVVAPMLKTLAHVASALTSVVLVLLLGFMPYGTGLLVAAAAALIVGSQVELWMEKRKDTAA</sequence>
<reference evidence="10" key="1">
    <citation type="submission" date="2016-10" db="EMBL/GenBank/DDBJ databases">
        <authorList>
            <person name="Varghese N."/>
            <person name="Submissions S."/>
        </authorList>
    </citation>
    <scope>NUCLEOTIDE SEQUENCE [LARGE SCALE GENOMIC DNA]</scope>
    <source>
        <strain evidence="10">DSM 26471</strain>
    </source>
</reference>
<feature type="transmembrane region" description="Helical" evidence="8">
    <location>
        <begin position="20"/>
        <end position="40"/>
    </location>
</feature>
<keyword evidence="3" id="KW-0813">Transport</keyword>
<protein>
    <submittedName>
        <fullName evidence="9">Predicted branched-chain amino acid permease (Azaleucine resistance)</fullName>
    </submittedName>
</protein>
<evidence type="ECO:0000256" key="2">
    <source>
        <dbReference type="ARBA" id="ARBA00010735"/>
    </source>
</evidence>
<gene>
    <name evidence="9" type="ORF">SAMN04487991_3098</name>
</gene>
<dbReference type="Proteomes" id="UP000199630">
    <property type="component" value="Unassembled WGS sequence"/>
</dbReference>
<evidence type="ECO:0000256" key="4">
    <source>
        <dbReference type="ARBA" id="ARBA00022475"/>
    </source>
</evidence>
<evidence type="ECO:0000256" key="8">
    <source>
        <dbReference type="SAM" id="Phobius"/>
    </source>
</evidence>
<keyword evidence="5 8" id="KW-0812">Transmembrane</keyword>
<evidence type="ECO:0000256" key="1">
    <source>
        <dbReference type="ARBA" id="ARBA00004651"/>
    </source>
</evidence>
<feature type="transmembrane region" description="Helical" evidence="8">
    <location>
        <begin position="171"/>
        <end position="192"/>
    </location>
</feature>
<feature type="transmembrane region" description="Helical" evidence="8">
    <location>
        <begin position="135"/>
        <end position="159"/>
    </location>
</feature>
<name>A0A1I3UKE6_9RHOB</name>
<evidence type="ECO:0000256" key="7">
    <source>
        <dbReference type="ARBA" id="ARBA00023136"/>
    </source>
</evidence>
<accession>A0A1I3UKE6</accession>
<dbReference type="EMBL" id="FORH01000006">
    <property type="protein sequence ID" value="SFJ83365.1"/>
    <property type="molecule type" value="Genomic_DNA"/>
</dbReference>
<comment type="similarity">
    <text evidence="2">Belongs to the AzlC family.</text>
</comment>
<keyword evidence="7 8" id="KW-0472">Membrane</keyword>
<keyword evidence="4" id="KW-1003">Cell membrane</keyword>
<dbReference type="PANTHER" id="PTHR34979:SF1">
    <property type="entry name" value="INNER MEMBRANE PROTEIN YGAZ"/>
    <property type="match status" value="1"/>
</dbReference>
<proteinExistence type="inferred from homology"/>
<keyword evidence="10" id="KW-1185">Reference proteome</keyword>
<evidence type="ECO:0000313" key="9">
    <source>
        <dbReference type="EMBL" id="SFJ83365.1"/>
    </source>
</evidence>
<evidence type="ECO:0000313" key="10">
    <source>
        <dbReference type="Proteomes" id="UP000199630"/>
    </source>
</evidence>